<dbReference type="InterPro" id="IPR011008">
    <property type="entry name" value="Dimeric_a/b-barrel"/>
</dbReference>
<dbReference type="Gene3D" id="3.30.70.100">
    <property type="match status" value="1"/>
</dbReference>
<dbReference type="Proteomes" id="UP000185557">
    <property type="component" value="Unassembled WGS sequence"/>
</dbReference>
<keyword evidence="2" id="KW-1185">Reference proteome</keyword>
<dbReference type="EMBL" id="MRCG01000003">
    <property type="protein sequence ID" value="OKH49426.1"/>
    <property type="molecule type" value="Genomic_DNA"/>
</dbReference>
<keyword evidence="1" id="KW-0560">Oxidoreductase</keyword>
<organism evidence="1 2">
    <name type="scientific">Phormidium tenue NIES-30</name>
    <dbReference type="NCBI Taxonomy" id="549789"/>
    <lineage>
        <taxon>Bacteria</taxon>
        <taxon>Bacillati</taxon>
        <taxon>Cyanobacteriota</taxon>
        <taxon>Cyanophyceae</taxon>
        <taxon>Oscillatoriophycideae</taxon>
        <taxon>Oscillatoriales</taxon>
        <taxon>Oscillatoriaceae</taxon>
        <taxon>Phormidium</taxon>
    </lineage>
</organism>
<accession>A0A1U7J7Z1</accession>
<dbReference type="GO" id="GO:0004497">
    <property type="term" value="F:monooxygenase activity"/>
    <property type="evidence" value="ECO:0007669"/>
    <property type="project" value="UniProtKB-KW"/>
</dbReference>
<dbReference type="RefSeq" id="WP_073607533.1">
    <property type="nucleotide sequence ID" value="NZ_MRCG01000003.1"/>
</dbReference>
<dbReference type="AlphaFoldDB" id="A0A1U7J7Z1"/>
<proteinExistence type="predicted"/>
<dbReference type="OrthoDB" id="513202at2"/>
<evidence type="ECO:0000313" key="2">
    <source>
        <dbReference type="Proteomes" id="UP000185557"/>
    </source>
</evidence>
<protein>
    <submittedName>
        <fullName evidence="1">Antibiotic biosynthesis monooxygenase</fullName>
    </submittedName>
</protein>
<reference evidence="1 2" key="1">
    <citation type="submission" date="2016-11" db="EMBL/GenBank/DDBJ databases">
        <title>Draft Genome Sequences of Nine Cyanobacterial Strains from Diverse Habitats.</title>
        <authorList>
            <person name="Zhu T."/>
            <person name="Hou S."/>
            <person name="Lu X."/>
            <person name="Hess W.R."/>
        </authorList>
    </citation>
    <scope>NUCLEOTIDE SEQUENCE [LARGE SCALE GENOMIC DNA]</scope>
    <source>
        <strain evidence="1 2">NIES-30</strain>
    </source>
</reference>
<keyword evidence="1" id="KW-0503">Monooxygenase</keyword>
<comment type="caution">
    <text evidence="1">The sequence shown here is derived from an EMBL/GenBank/DDBJ whole genome shotgun (WGS) entry which is preliminary data.</text>
</comment>
<gene>
    <name evidence="1" type="ORF">NIES30_06140</name>
</gene>
<name>A0A1U7J7Z1_9CYAN</name>
<dbReference type="SUPFAM" id="SSF54909">
    <property type="entry name" value="Dimeric alpha+beta barrel"/>
    <property type="match status" value="1"/>
</dbReference>
<evidence type="ECO:0000313" key="1">
    <source>
        <dbReference type="EMBL" id="OKH49426.1"/>
    </source>
</evidence>
<dbReference type="STRING" id="549789.NIES30_06140"/>
<sequence length="117" mass="12968">MTDFDDFLRHKYAYVAIGEFKPGCFSEARQLYEKAVSTYTKGFQGAYLLQEPGSDRGIAIILWDSIEDMGDNQSEVYQKTLGKIAHLFETPPVTSFYEVCSEIGLPQILAAASAGAK</sequence>